<dbReference type="CDD" id="cd02568">
    <property type="entry name" value="PseudoU_synth_PUS1_PUS2"/>
    <property type="match status" value="1"/>
</dbReference>
<keyword evidence="5" id="KW-0819">tRNA processing</keyword>
<dbReference type="GO" id="GO:0003723">
    <property type="term" value="F:RNA binding"/>
    <property type="evidence" value="ECO:0007669"/>
    <property type="project" value="InterPro"/>
</dbReference>
<comment type="subunit">
    <text evidence="11">Monomer. Forms a complex with RARG and the SRA1 RNA in the nucleus.</text>
</comment>
<keyword evidence="7" id="KW-0539">Nucleus</keyword>
<evidence type="ECO:0000256" key="8">
    <source>
        <dbReference type="ARBA" id="ARBA00036943"/>
    </source>
</evidence>
<sequence>MTTLLRRAVYSFCCNHSRSSSFITFRMSSTESPEAAVGQTSPLALDGTEAVNKRPLEEESSAEPAAKVQKSENSSKETSADETVKKVKIPKKKVAMLLSYCGVGYQGMQINPGTRTIEKDLVNALYKAGCVPEGSNMGKMNFQRCARTDKGVSAIGQVVSLKMLLLENLVEKINKHLPSVIQVMDVKRTTGGFNSKHHCNYRTYMYLLPTYSFQSIEEITTEKYRITDEKLKEINEMLAVYKGTHNFHNFTSGKLHDDMSAQRYIMDFVCEKAFVDEGIEFAVMRVKGQSFMLHQIRKMIGLIIAIARGYASKATMDKAFKENKLDIPRAPGLGLVLESVHYDWYNKKWSGDGVHESLSWEDCKEKQDEFKRKHIYPNIIIREKYNKSMMHWLSTLPLHTYDVIEAHNPMRGFLIAEKSKMEGQTVSSNVNEIPPDVDVAGIKPGQTPEEFLKTLPKKEEEEKSNDCEESSASLDEPKSETGAGNKLSENTSSTEGANSKTEVTHSLKQNTEETSEETTLESKQDSQGEVTT</sequence>
<evidence type="ECO:0000256" key="13">
    <source>
        <dbReference type="ARBA" id="ARBA00068582"/>
    </source>
</evidence>
<dbReference type="Gene3D" id="3.30.70.580">
    <property type="entry name" value="Pseudouridine synthase I, catalytic domain, N-terminal subdomain"/>
    <property type="match status" value="1"/>
</dbReference>
<dbReference type="Pfam" id="PF01416">
    <property type="entry name" value="PseudoU_synth_1"/>
    <property type="match status" value="1"/>
</dbReference>
<dbReference type="InterPro" id="IPR020095">
    <property type="entry name" value="PsdUridine_synth_TruA_C"/>
</dbReference>
<keyword evidence="23" id="KW-1185">Reference proteome</keyword>
<evidence type="ECO:0000256" key="14">
    <source>
        <dbReference type="ARBA" id="ARBA00075153"/>
    </source>
</evidence>
<dbReference type="AlphaFoldDB" id="A0A9Q0YNP4"/>
<evidence type="ECO:0000256" key="11">
    <source>
        <dbReference type="ARBA" id="ARBA00064589"/>
    </source>
</evidence>
<evidence type="ECO:0000313" key="22">
    <source>
        <dbReference type="EMBL" id="KAJ8025793.1"/>
    </source>
</evidence>
<evidence type="ECO:0000256" key="16">
    <source>
        <dbReference type="ARBA" id="ARBA00080849"/>
    </source>
</evidence>
<evidence type="ECO:0000259" key="21">
    <source>
        <dbReference type="Pfam" id="PF01416"/>
    </source>
</evidence>
<comment type="similarity">
    <text evidence="3">Belongs to the tRNA pseudouridine synthase TruA family.</text>
</comment>
<keyword evidence="6" id="KW-0413">Isomerase</keyword>
<dbReference type="InterPro" id="IPR020103">
    <property type="entry name" value="PsdUridine_synth_cat_dom_sf"/>
</dbReference>
<keyword evidence="4" id="KW-0507">mRNA processing</keyword>
<comment type="catalytic activity">
    <reaction evidence="9">
        <text>uridine(38/39/40) in tRNA = pseudouridine(38/39/40) in tRNA</text>
        <dbReference type="Rhea" id="RHEA:22376"/>
        <dbReference type="Rhea" id="RHEA-COMP:10085"/>
        <dbReference type="Rhea" id="RHEA-COMP:10087"/>
        <dbReference type="ChEBI" id="CHEBI:65314"/>
        <dbReference type="ChEBI" id="CHEBI:65315"/>
        <dbReference type="EC" id="5.4.99.12"/>
    </reaction>
</comment>
<evidence type="ECO:0000256" key="3">
    <source>
        <dbReference type="ARBA" id="ARBA00009375"/>
    </source>
</evidence>
<evidence type="ECO:0000256" key="12">
    <source>
        <dbReference type="ARBA" id="ARBA00066509"/>
    </source>
</evidence>
<dbReference type="Proteomes" id="UP001152320">
    <property type="component" value="Chromosome 17"/>
</dbReference>
<dbReference type="GO" id="GO:0031119">
    <property type="term" value="P:tRNA pseudouridine synthesis"/>
    <property type="evidence" value="ECO:0007669"/>
    <property type="project" value="InterPro"/>
</dbReference>
<evidence type="ECO:0000256" key="4">
    <source>
        <dbReference type="ARBA" id="ARBA00022664"/>
    </source>
</evidence>
<dbReference type="NCBIfam" id="TIGR00071">
    <property type="entry name" value="hisT_truA"/>
    <property type="match status" value="1"/>
</dbReference>
<gene>
    <name evidence="22" type="ORF">HOLleu_33443</name>
</gene>
<dbReference type="OrthoDB" id="10256309at2759"/>
<evidence type="ECO:0000256" key="6">
    <source>
        <dbReference type="ARBA" id="ARBA00023235"/>
    </source>
</evidence>
<name>A0A9Q0YNP4_HOLLE</name>
<feature type="compositionally biased region" description="Polar residues" evidence="20">
    <location>
        <begin position="33"/>
        <end position="42"/>
    </location>
</feature>
<dbReference type="GO" id="GO:0005634">
    <property type="term" value="C:nucleus"/>
    <property type="evidence" value="ECO:0007669"/>
    <property type="project" value="UniProtKB-SubCell"/>
</dbReference>
<dbReference type="FunFam" id="3.30.70.580:FF:000002">
    <property type="entry name" value="tRNA pseudouridine synthase"/>
    <property type="match status" value="1"/>
</dbReference>
<evidence type="ECO:0000256" key="2">
    <source>
        <dbReference type="ARBA" id="ARBA00004123"/>
    </source>
</evidence>
<feature type="binding site" evidence="19">
    <location>
        <position position="204"/>
    </location>
    <ligand>
        <name>substrate</name>
    </ligand>
</feature>
<dbReference type="PANTHER" id="PTHR11142">
    <property type="entry name" value="PSEUDOURIDYLATE SYNTHASE"/>
    <property type="match status" value="1"/>
</dbReference>
<dbReference type="InterPro" id="IPR020094">
    <property type="entry name" value="TruA/RsuA/RluB/E/F_N"/>
</dbReference>
<evidence type="ECO:0000313" key="23">
    <source>
        <dbReference type="Proteomes" id="UP001152320"/>
    </source>
</evidence>
<protein>
    <recommendedName>
        <fullName evidence="13">Pseudouridylate synthase 1 homolog</fullName>
        <ecNumber evidence="12">5.4.99.12</ecNumber>
    </recommendedName>
    <alternativeName>
        <fullName evidence="14">tRNA pseudouridine synthase 1</fullName>
    </alternativeName>
    <alternativeName>
        <fullName evidence="17">tRNA pseudouridine(38-40) synthase</fullName>
    </alternativeName>
    <alternativeName>
        <fullName evidence="15">tRNA pseudouridylate synthase I</fullName>
    </alternativeName>
    <alternativeName>
        <fullName evidence="16">tRNA-uridine isomerase I</fullName>
    </alternativeName>
</protein>
<dbReference type="InterPro" id="IPR041708">
    <property type="entry name" value="PUS1/PUS2-like"/>
</dbReference>
<accession>A0A9Q0YNP4</accession>
<feature type="region of interest" description="Disordered" evidence="20">
    <location>
        <begin position="425"/>
        <end position="532"/>
    </location>
</feature>
<evidence type="ECO:0000256" key="1">
    <source>
        <dbReference type="ARBA" id="ARBA00001166"/>
    </source>
</evidence>
<comment type="catalytic activity">
    <reaction evidence="1">
        <text>a uridine in mRNA = a pseudouridine in mRNA</text>
        <dbReference type="Rhea" id="RHEA:56644"/>
        <dbReference type="Rhea" id="RHEA-COMP:14658"/>
        <dbReference type="Rhea" id="RHEA-COMP:14659"/>
        <dbReference type="ChEBI" id="CHEBI:65314"/>
        <dbReference type="ChEBI" id="CHEBI:65315"/>
    </reaction>
</comment>
<evidence type="ECO:0000256" key="15">
    <source>
        <dbReference type="ARBA" id="ARBA00079087"/>
    </source>
</evidence>
<dbReference type="HAMAP" id="MF_00171">
    <property type="entry name" value="TruA"/>
    <property type="match status" value="1"/>
</dbReference>
<comment type="subcellular location">
    <subcellularLocation>
        <location evidence="2">Nucleus</location>
    </subcellularLocation>
</comment>
<dbReference type="GO" id="GO:1990481">
    <property type="term" value="P:mRNA pseudouridine synthesis"/>
    <property type="evidence" value="ECO:0007669"/>
    <property type="project" value="TreeGrafter"/>
</dbReference>
<evidence type="ECO:0000256" key="5">
    <source>
        <dbReference type="ARBA" id="ARBA00022694"/>
    </source>
</evidence>
<evidence type="ECO:0000256" key="7">
    <source>
        <dbReference type="ARBA" id="ARBA00023242"/>
    </source>
</evidence>
<evidence type="ECO:0000256" key="9">
    <source>
        <dbReference type="ARBA" id="ARBA00052184"/>
    </source>
</evidence>
<proteinExistence type="inferred from homology"/>
<dbReference type="GO" id="GO:0006397">
    <property type="term" value="P:mRNA processing"/>
    <property type="evidence" value="ECO:0007669"/>
    <property type="project" value="UniProtKB-KW"/>
</dbReference>
<dbReference type="GO" id="GO:0160147">
    <property type="term" value="F:tRNA pseudouridine(38-40) synthase activity"/>
    <property type="evidence" value="ECO:0007669"/>
    <property type="project" value="UniProtKB-EC"/>
</dbReference>
<feature type="domain" description="Pseudouridine synthase I TruA alpha/beta" evidence="21">
    <location>
        <begin position="240"/>
        <end position="343"/>
    </location>
</feature>
<evidence type="ECO:0000256" key="17">
    <source>
        <dbReference type="ARBA" id="ARBA00081344"/>
    </source>
</evidence>
<dbReference type="Gene3D" id="3.30.70.660">
    <property type="entry name" value="Pseudouridine synthase I, catalytic domain, C-terminal subdomain"/>
    <property type="match status" value="1"/>
</dbReference>
<reference evidence="22" key="1">
    <citation type="submission" date="2021-10" db="EMBL/GenBank/DDBJ databases">
        <title>Tropical sea cucumber genome reveals ecological adaptation and Cuvierian tubules defense mechanism.</title>
        <authorList>
            <person name="Chen T."/>
        </authorList>
    </citation>
    <scope>NUCLEOTIDE SEQUENCE</scope>
    <source>
        <strain evidence="22">Nanhai2018</strain>
        <tissue evidence="22">Muscle</tissue>
    </source>
</reference>
<comment type="caution">
    <text evidence="22">The sequence shown here is derived from an EMBL/GenBank/DDBJ whole genome shotgun (WGS) entry which is preliminary data.</text>
</comment>
<feature type="compositionally biased region" description="Basic and acidic residues" evidence="20">
    <location>
        <begin position="69"/>
        <end position="85"/>
    </location>
</feature>
<comment type="catalytic activity">
    <reaction evidence="8">
        <text>a uridine in tRNA = a pseudouridine in tRNA</text>
        <dbReference type="Rhea" id="RHEA:54572"/>
        <dbReference type="Rhea" id="RHEA-COMP:13339"/>
        <dbReference type="Rhea" id="RHEA-COMP:13934"/>
        <dbReference type="ChEBI" id="CHEBI:65314"/>
        <dbReference type="ChEBI" id="CHEBI:65315"/>
    </reaction>
</comment>
<comment type="function">
    <text evidence="10">Pseudouridylate synthase that catalyzes pseudouridylation of tRNAs and mRNAs. Acts on positions 27/28 in the anticodon stem and also positions 34 and 36 in the anticodon of an intron containing tRNA. Also catalyzes pseudouridylation of mRNAs: mediates pseudouridylation of mRNAs with the consensus sequence 5'-UGUAG-3'. Acts as a regulator of pre-mRNA splicing by mediating pseudouridylation of pre-mRNAs at locations associated with alternatively spliced regions. Pseudouridylation of pre-mRNAs near splice sites directly regulates mRNA splicing and mRNA 3'-end processing. Involved in regulation of nuclear receptor activity through pseudouridylation of SRA1 mRNA.</text>
</comment>
<evidence type="ECO:0000256" key="10">
    <source>
        <dbReference type="ARBA" id="ARBA00053709"/>
    </source>
</evidence>
<evidence type="ECO:0000256" key="18">
    <source>
        <dbReference type="PIRSR" id="PIRSR641708-1"/>
    </source>
</evidence>
<organism evidence="22 23">
    <name type="scientific">Holothuria leucospilota</name>
    <name type="common">Black long sea cucumber</name>
    <name type="synonym">Mertensiothuria leucospilota</name>
    <dbReference type="NCBI Taxonomy" id="206669"/>
    <lineage>
        <taxon>Eukaryota</taxon>
        <taxon>Metazoa</taxon>
        <taxon>Echinodermata</taxon>
        <taxon>Eleutherozoa</taxon>
        <taxon>Echinozoa</taxon>
        <taxon>Holothuroidea</taxon>
        <taxon>Aspidochirotacea</taxon>
        <taxon>Aspidochirotida</taxon>
        <taxon>Holothuriidae</taxon>
        <taxon>Holothuria</taxon>
    </lineage>
</organism>
<evidence type="ECO:0000256" key="20">
    <source>
        <dbReference type="SAM" id="MobiDB-lite"/>
    </source>
</evidence>
<feature type="compositionally biased region" description="Basic and acidic residues" evidence="20">
    <location>
        <begin position="450"/>
        <end position="466"/>
    </location>
</feature>
<feature type="active site" description="Nucleophile" evidence="18">
    <location>
        <position position="149"/>
    </location>
</feature>
<dbReference type="EC" id="5.4.99.12" evidence="12"/>
<feature type="region of interest" description="Disordered" evidence="20">
    <location>
        <begin position="33"/>
        <end position="85"/>
    </location>
</feature>
<dbReference type="InterPro" id="IPR001406">
    <property type="entry name" value="PsdUridine_synth_TruA"/>
</dbReference>
<dbReference type="InterPro" id="IPR020097">
    <property type="entry name" value="PsdUridine_synth_TruA_a/b_dom"/>
</dbReference>
<feature type="compositionally biased region" description="Polar residues" evidence="20">
    <location>
        <begin position="487"/>
        <end position="509"/>
    </location>
</feature>
<dbReference type="SUPFAM" id="SSF55120">
    <property type="entry name" value="Pseudouridine synthase"/>
    <property type="match status" value="1"/>
</dbReference>
<dbReference type="FunFam" id="3.30.70.660:FF:000002">
    <property type="entry name" value="tRNA pseudouridine synthase"/>
    <property type="match status" value="1"/>
</dbReference>
<dbReference type="PANTHER" id="PTHR11142:SF4">
    <property type="entry name" value="PSEUDOURIDYLATE SYNTHASE 1 HOMOLOG"/>
    <property type="match status" value="1"/>
</dbReference>
<evidence type="ECO:0000256" key="19">
    <source>
        <dbReference type="PIRSR" id="PIRSR641708-2"/>
    </source>
</evidence>
<dbReference type="EMBL" id="JAIZAY010000017">
    <property type="protein sequence ID" value="KAJ8025793.1"/>
    <property type="molecule type" value="Genomic_DNA"/>
</dbReference>